<dbReference type="PANTHER" id="PTHR34975:SF2">
    <property type="entry name" value="SPORE GERMINATION PROTEIN A2"/>
    <property type="match status" value="1"/>
</dbReference>
<dbReference type="Proteomes" id="UP001165492">
    <property type="component" value="Unassembled WGS sequence"/>
</dbReference>
<accession>A0ABS8HX72</accession>
<proteinExistence type="inferred from homology"/>
<feature type="transmembrane region" description="Helical" evidence="8">
    <location>
        <begin position="42"/>
        <end position="62"/>
    </location>
</feature>
<dbReference type="Gene3D" id="1.20.1740.10">
    <property type="entry name" value="Amino acid/polyamine transporter I"/>
    <property type="match status" value="1"/>
</dbReference>
<feature type="transmembrane region" description="Helical" evidence="8">
    <location>
        <begin position="12"/>
        <end position="30"/>
    </location>
</feature>
<dbReference type="RefSeq" id="WP_229535937.1">
    <property type="nucleotide sequence ID" value="NZ_JAJHJB010000023.1"/>
</dbReference>
<feature type="transmembrane region" description="Helical" evidence="8">
    <location>
        <begin position="312"/>
        <end position="328"/>
    </location>
</feature>
<keyword evidence="7 8" id="KW-0472">Membrane</keyword>
<keyword evidence="10" id="KW-1185">Reference proteome</keyword>
<feature type="transmembrane region" description="Helical" evidence="8">
    <location>
        <begin position="150"/>
        <end position="171"/>
    </location>
</feature>
<keyword evidence="5 8" id="KW-0812">Transmembrane</keyword>
<reference evidence="9" key="1">
    <citation type="submission" date="2021-11" db="EMBL/GenBank/DDBJ databases">
        <title>Description of a new species Pelosinus isolated from the bottom sediments of Lake Baikal.</title>
        <authorList>
            <person name="Zakharyuk A."/>
        </authorList>
    </citation>
    <scope>NUCLEOTIDE SEQUENCE</scope>
    <source>
        <strain evidence="9">Bkl1</strain>
    </source>
</reference>
<dbReference type="PANTHER" id="PTHR34975">
    <property type="entry name" value="SPORE GERMINATION PROTEIN A2"/>
    <property type="match status" value="1"/>
</dbReference>
<dbReference type="NCBIfam" id="TIGR00912">
    <property type="entry name" value="2A0309"/>
    <property type="match status" value="1"/>
</dbReference>
<comment type="caution">
    <text evidence="9">The sequence shown here is derived from an EMBL/GenBank/DDBJ whole genome shotgun (WGS) entry which is preliminary data.</text>
</comment>
<feature type="transmembrane region" description="Helical" evidence="8">
    <location>
        <begin position="277"/>
        <end position="300"/>
    </location>
</feature>
<feature type="transmembrane region" description="Helical" evidence="8">
    <location>
        <begin position="340"/>
        <end position="362"/>
    </location>
</feature>
<dbReference type="EMBL" id="JAJHJB010000023">
    <property type="protein sequence ID" value="MCC5466853.1"/>
    <property type="molecule type" value="Genomic_DNA"/>
</dbReference>
<evidence type="ECO:0000313" key="10">
    <source>
        <dbReference type="Proteomes" id="UP001165492"/>
    </source>
</evidence>
<evidence type="ECO:0000256" key="5">
    <source>
        <dbReference type="ARBA" id="ARBA00022692"/>
    </source>
</evidence>
<comment type="similarity">
    <text evidence="2">Belongs to the amino acid-polyamine-organocation (APC) superfamily. Spore germination protein (SGP) (TC 2.A.3.9) family.</text>
</comment>
<evidence type="ECO:0000256" key="8">
    <source>
        <dbReference type="SAM" id="Phobius"/>
    </source>
</evidence>
<feature type="transmembrane region" description="Helical" evidence="8">
    <location>
        <begin position="223"/>
        <end position="245"/>
    </location>
</feature>
<evidence type="ECO:0000256" key="1">
    <source>
        <dbReference type="ARBA" id="ARBA00004141"/>
    </source>
</evidence>
<gene>
    <name evidence="9" type="ORF">LMF89_16015</name>
</gene>
<keyword evidence="6 8" id="KW-1133">Transmembrane helix</keyword>
<evidence type="ECO:0000256" key="3">
    <source>
        <dbReference type="ARBA" id="ARBA00022448"/>
    </source>
</evidence>
<feature type="transmembrane region" description="Helical" evidence="8">
    <location>
        <begin position="191"/>
        <end position="211"/>
    </location>
</feature>
<sequence>MANLEAKTSMSAFQLAIVLFVTCIGAQIMLTPRALIEQAKNGSWISVIIGGVLFYIATYLMLRLGKKYPDETIVEYAPRIFGHMGGSFVITWFNLVFFLQVVTIFSGVGKIITFYMFDRTPPEVVILALLVLCTYCALQDWGTILRIHQFLFVIAYSILLIVWLTSILNFRPENLLPLWPVDVKGVVAGGISTWGMYGGYECVLLLLPLVYRKVSLSKLAKEVGLAFIGVTLLFLIIIIVIIGVLTVEDAKNLPFPALIVIRSVELPGTFIERLENYLLVTWIPVVFDTLAAMMFFMAQICMRQWRHADHRPALLLLVPIIYVGIVQIDNPQIYDQMGKLTMWVGIAFSFGVVPMALLLSWWQKGKVGKDCG</sequence>
<keyword evidence="4" id="KW-0309">Germination</keyword>
<feature type="transmembrane region" description="Helical" evidence="8">
    <location>
        <begin position="120"/>
        <end position="138"/>
    </location>
</feature>
<dbReference type="Pfam" id="PF03845">
    <property type="entry name" value="Spore_permease"/>
    <property type="match status" value="1"/>
</dbReference>
<evidence type="ECO:0000256" key="7">
    <source>
        <dbReference type="ARBA" id="ARBA00023136"/>
    </source>
</evidence>
<comment type="subcellular location">
    <subcellularLocation>
        <location evidence="1">Membrane</location>
        <topology evidence="1">Multi-pass membrane protein</topology>
    </subcellularLocation>
</comment>
<feature type="transmembrane region" description="Helical" evidence="8">
    <location>
        <begin position="83"/>
        <end position="108"/>
    </location>
</feature>
<protein>
    <submittedName>
        <fullName evidence="9">Spore germination protein</fullName>
    </submittedName>
</protein>
<evidence type="ECO:0000313" key="9">
    <source>
        <dbReference type="EMBL" id="MCC5466853.1"/>
    </source>
</evidence>
<keyword evidence="3" id="KW-0813">Transport</keyword>
<organism evidence="9 10">
    <name type="scientific">Pelosinus baikalensis</name>
    <dbReference type="NCBI Taxonomy" id="2892015"/>
    <lineage>
        <taxon>Bacteria</taxon>
        <taxon>Bacillati</taxon>
        <taxon>Bacillota</taxon>
        <taxon>Negativicutes</taxon>
        <taxon>Selenomonadales</taxon>
        <taxon>Sporomusaceae</taxon>
        <taxon>Pelosinus</taxon>
    </lineage>
</organism>
<evidence type="ECO:0000256" key="4">
    <source>
        <dbReference type="ARBA" id="ARBA00022544"/>
    </source>
</evidence>
<evidence type="ECO:0000256" key="6">
    <source>
        <dbReference type="ARBA" id="ARBA00022989"/>
    </source>
</evidence>
<evidence type="ECO:0000256" key="2">
    <source>
        <dbReference type="ARBA" id="ARBA00007998"/>
    </source>
</evidence>
<name>A0ABS8HX72_9FIRM</name>
<dbReference type="InterPro" id="IPR004761">
    <property type="entry name" value="Spore_GerAB"/>
</dbReference>